<feature type="non-terminal residue" evidence="1">
    <location>
        <position position="71"/>
    </location>
</feature>
<protein>
    <submittedName>
        <fullName evidence="1">Chloroplast RNA-binding protein Cp29</fullName>
    </submittedName>
</protein>
<dbReference type="EMBL" id="EU447215">
    <property type="protein sequence ID" value="ACA52209.1"/>
    <property type="molecule type" value="Genomic_DNA"/>
</dbReference>
<organism evidence="1">
    <name type="scientific">Oenothera elata subsp. hookeri</name>
    <name type="common">Hooker's evening primrose</name>
    <name type="synonym">Oenothera hookeri</name>
    <dbReference type="NCBI Taxonomy" id="85636"/>
    <lineage>
        <taxon>Eukaryota</taxon>
        <taxon>Viridiplantae</taxon>
        <taxon>Streptophyta</taxon>
        <taxon>Embryophyta</taxon>
        <taxon>Tracheophyta</taxon>
        <taxon>Spermatophyta</taxon>
        <taxon>Magnoliopsida</taxon>
        <taxon>eudicotyledons</taxon>
        <taxon>Gunneridae</taxon>
        <taxon>Pentapetalae</taxon>
        <taxon>rosids</taxon>
        <taxon>malvids</taxon>
        <taxon>Myrtales</taxon>
        <taxon>Onagraceae</taxon>
        <taxon>Onagroideae</taxon>
        <taxon>Onagreae</taxon>
        <taxon>Oenothera</taxon>
    </lineage>
</organism>
<evidence type="ECO:0000313" key="1">
    <source>
        <dbReference type="EMBL" id="ACA52209.1"/>
    </source>
</evidence>
<dbReference type="AlphaFoldDB" id="B1PL41"/>
<name>B1PL41_OENEH</name>
<sequence length="71" mass="7350">GKAMATLSSISLILPSASPRTLARSTPSFSLSTSLSLFVKPLSASPSFLSVPVPSPALSSRFVRNVAAWSD</sequence>
<proteinExistence type="predicted"/>
<accession>B1PL41</accession>
<feature type="non-terminal residue" evidence="1">
    <location>
        <position position="1"/>
    </location>
</feature>
<reference evidence="1" key="1">
    <citation type="journal article" date="2006" name="Genomics">
        <title>Construction, database integration, and application of an Oenothera EST library.</title>
        <authorList>
            <person name="Mracek J."/>
            <person name="Greiner S."/>
            <person name="Cho W.K."/>
            <person name="Rauwolf U."/>
            <person name="Braun M."/>
            <person name="Umate P."/>
            <person name="Altstatter J."/>
            <person name="Stoppel R."/>
            <person name="Mlcochova L."/>
            <person name="Silber M.V."/>
            <person name="Volz S.M."/>
            <person name="White S."/>
            <person name="Selmeier R."/>
            <person name="Rudd S."/>
            <person name="Herrmann R.G."/>
            <person name="Meurer J."/>
        </authorList>
    </citation>
    <scope>NUCLEOTIDE SEQUENCE</scope>
</reference>
<reference evidence="1" key="2">
    <citation type="journal article" date="2008" name="Genetics">
        <title>Molecular marker systems for Oenothera genetics.</title>
        <authorList>
            <person name="Rauwolf U."/>
            <person name="Golczyk H."/>
            <person name="Meurer J."/>
            <person name="Herrmann R.G."/>
            <person name="Greiner S."/>
        </authorList>
    </citation>
    <scope>NUCLEOTIDE SEQUENCE</scope>
</reference>